<name>A0A7W2EWN4_9BURK</name>
<dbReference type="RefSeq" id="WP_182166949.1">
    <property type="nucleotide sequence ID" value="NZ_JACEZT010000022.1"/>
</dbReference>
<dbReference type="Proteomes" id="UP000534388">
    <property type="component" value="Unassembled WGS sequence"/>
</dbReference>
<dbReference type="AlphaFoldDB" id="A0A7W2EWN4"/>
<keyword evidence="3" id="KW-1185">Reference proteome</keyword>
<sequence length="159" mass="16890">MSISKLFLACSLALASLTLATSAQAEVKKPVKHKVSKAAATAAAPKTGDEDADEPSVTGATVVDFDCELGNKVTLYKNDADDSHIALRWKKRLMRLTRVGTTTGAQRFENKLLGLVWIGIPAKSMLLDSKGGHQLANECRNAEQNKAVSLAAPATDAKL</sequence>
<protein>
    <recommendedName>
        <fullName evidence="4">Exported signal peptide protein</fullName>
    </recommendedName>
</protein>
<evidence type="ECO:0000313" key="2">
    <source>
        <dbReference type="EMBL" id="MBA5639961.1"/>
    </source>
</evidence>
<dbReference type="EMBL" id="JACEZT010000022">
    <property type="protein sequence ID" value="MBA5639961.1"/>
    <property type="molecule type" value="Genomic_DNA"/>
</dbReference>
<reference evidence="2 3" key="1">
    <citation type="submission" date="2020-07" db="EMBL/GenBank/DDBJ databases">
        <title>Novel species isolated from subtropical streams in China.</title>
        <authorList>
            <person name="Lu H."/>
        </authorList>
    </citation>
    <scope>NUCLEOTIDE SEQUENCE [LARGE SCALE GENOMIC DNA]</scope>
    <source>
        <strain evidence="2 3">LX20W</strain>
    </source>
</reference>
<proteinExistence type="predicted"/>
<evidence type="ECO:0000313" key="3">
    <source>
        <dbReference type="Proteomes" id="UP000534388"/>
    </source>
</evidence>
<feature type="signal peptide" evidence="1">
    <location>
        <begin position="1"/>
        <end position="25"/>
    </location>
</feature>
<evidence type="ECO:0000256" key="1">
    <source>
        <dbReference type="SAM" id="SignalP"/>
    </source>
</evidence>
<accession>A0A7W2EWN4</accession>
<organism evidence="2 3">
    <name type="scientific">Rugamonas brunnea</name>
    <dbReference type="NCBI Taxonomy" id="2758569"/>
    <lineage>
        <taxon>Bacteria</taxon>
        <taxon>Pseudomonadati</taxon>
        <taxon>Pseudomonadota</taxon>
        <taxon>Betaproteobacteria</taxon>
        <taxon>Burkholderiales</taxon>
        <taxon>Oxalobacteraceae</taxon>
        <taxon>Telluria group</taxon>
        <taxon>Rugamonas</taxon>
    </lineage>
</organism>
<comment type="caution">
    <text evidence="2">The sequence shown here is derived from an EMBL/GenBank/DDBJ whole genome shotgun (WGS) entry which is preliminary data.</text>
</comment>
<keyword evidence="1" id="KW-0732">Signal</keyword>
<feature type="chain" id="PRO_5030824663" description="Exported signal peptide protein" evidence="1">
    <location>
        <begin position="26"/>
        <end position="159"/>
    </location>
</feature>
<gene>
    <name evidence="2" type="ORF">H3H37_23145</name>
</gene>
<evidence type="ECO:0008006" key="4">
    <source>
        <dbReference type="Google" id="ProtNLM"/>
    </source>
</evidence>